<evidence type="ECO:0000313" key="4">
    <source>
        <dbReference type="Proteomes" id="UP001230978"/>
    </source>
</evidence>
<dbReference type="Proteomes" id="UP001230978">
    <property type="component" value="Chromosome"/>
</dbReference>
<dbReference type="Pfam" id="PF04397">
    <property type="entry name" value="LytTR"/>
    <property type="match status" value="1"/>
</dbReference>
<dbReference type="InterPro" id="IPR007492">
    <property type="entry name" value="LytTR_DNA-bd_dom"/>
</dbReference>
<keyword evidence="4" id="KW-1185">Reference proteome</keyword>
<keyword evidence="3" id="KW-0238">DNA-binding</keyword>
<feature type="transmembrane region" description="Helical" evidence="1">
    <location>
        <begin position="87"/>
        <end position="113"/>
    </location>
</feature>
<protein>
    <submittedName>
        <fullName evidence="3">LytTR family DNA-binding domain-containing protein</fullName>
    </submittedName>
</protein>
<name>A0ABY8Q6H4_9RHOB</name>
<proteinExistence type="predicted"/>
<dbReference type="GO" id="GO:0003677">
    <property type="term" value="F:DNA binding"/>
    <property type="evidence" value="ECO:0007669"/>
    <property type="project" value="UniProtKB-KW"/>
</dbReference>
<feature type="transmembrane region" description="Helical" evidence="1">
    <location>
        <begin position="125"/>
        <end position="146"/>
    </location>
</feature>
<keyword evidence="1" id="KW-0812">Transmembrane</keyword>
<feature type="transmembrane region" description="Helical" evidence="1">
    <location>
        <begin position="24"/>
        <end position="43"/>
    </location>
</feature>
<evidence type="ECO:0000259" key="2">
    <source>
        <dbReference type="PROSITE" id="PS50930"/>
    </source>
</evidence>
<feature type="domain" description="HTH LytTR-type" evidence="2">
    <location>
        <begin position="175"/>
        <end position="262"/>
    </location>
</feature>
<dbReference type="PROSITE" id="PS50930">
    <property type="entry name" value="HTH_LYTTR"/>
    <property type="match status" value="1"/>
</dbReference>
<gene>
    <name evidence="3" type="ORF">QF092_00320</name>
</gene>
<sequence>MALIPAPIISTSMDEIRPILRSKVFWVFLCALSAVLALAGPFGTAASLSIPLRLIYWPLIVVTTGTVGFVVGFVGCDVIHAYGVPKWLASLFSGVVCGLPVAAIVFTVNAVFLSPGDLSIEDGPLALSILAISTVISFATYLGFFADRPTGPVLPPYTGRPRLLDRLPEDQRGPLISLEATDHYTRVTTDQGSAMILLRFSDAIAEAAPTPGLRLHRSHWVAIDRIAATQRDGPRAVVTTTDGREIPVSRANVPALEEAGLLPPR</sequence>
<keyword evidence="1" id="KW-0472">Membrane</keyword>
<dbReference type="SMART" id="SM00850">
    <property type="entry name" value="LytTR"/>
    <property type="match status" value="1"/>
</dbReference>
<organism evidence="3 4">
    <name type="scientific">Fuscovulum ytuae</name>
    <dbReference type="NCBI Taxonomy" id="3042299"/>
    <lineage>
        <taxon>Bacteria</taxon>
        <taxon>Pseudomonadati</taxon>
        <taxon>Pseudomonadota</taxon>
        <taxon>Alphaproteobacteria</taxon>
        <taxon>Rhodobacterales</taxon>
        <taxon>Paracoccaceae</taxon>
        <taxon>Fuscovulum</taxon>
    </lineage>
</organism>
<feature type="transmembrane region" description="Helical" evidence="1">
    <location>
        <begin position="55"/>
        <end position="75"/>
    </location>
</feature>
<keyword evidence="1" id="KW-1133">Transmembrane helix</keyword>
<dbReference type="EMBL" id="CP124535">
    <property type="protein sequence ID" value="WGV16294.1"/>
    <property type="molecule type" value="Genomic_DNA"/>
</dbReference>
<reference evidence="3 4" key="1">
    <citation type="submission" date="2023-04" db="EMBL/GenBank/DDBJ databases">
        <title>YMD61, complete Genome.</title>
        <authorList>
            <person name="Zhang J."/>
        </authorList>
    </citation>
    <scope>NUCLEOTIDE SEQUENCE [LARGE SCALE GENOMIC DNA]</scope>
    <source>
        <strain evidence="3 4">YMD61</strain>
    </source>
</reference>
<dbReference type="Gene3D" id="2.40.50.1020">
    <property type="entry name" value="LytTr DNA-binding domain"/>
    <property type="match status" value="1"/>
</dbReference>
<evidence type="ECO:0000313" key="3">
    <source>
        <dbReference type="EMBL" id="WGV16294.1"/>
    </source>
</evidence>
<accession>A0ABY8Q6H4</accession>
<evidence type="ECO:0000256" key="1">
    <source>
        <dbReference type="SAM" id="Phobius"/>
    </source>
</evidence>
<dbReference type="RefSeq" id="WP_281466494.1">
    <property type="nucleotide sequence ID" value="NZ_CP124535.1"/>
</dbReference>